<gene>
    <name evidence="3" type="ORF">NBR_LOCUS22692</name>
</gene>
<evidence type="ECO:0000313" key="4">
    <source>
        <dbReference type="Proteomes" id="UP000271162"/>
    </source>
</evidence>
<sequence>MASPAATYEVSGQSEKRKLDDKVGNGLPSGDDDHDDDDGDELVYTPVESPTSAAYYLSERSSTYSPTTSNEFCRTQMGHTSYHSWQSATEGSAAGSAGRSRVRQHGENGWEGQWPLQQPPMKFLVKARSESSTTRWVMVCHLVMMIMMMMMVMSLSTRLLNRRHLLLIIYQNVHLHIHPPPQMNSAALRWDILLIILGSRPLKAVLRALLVALEFDSTERMDGRVQVQGQVVHPLCRVLKWIPLIVAKILSSFQSMILYKSTTPDTITTSRTNHDRRPEIIEVLIIKETA</sequence>
<dbReference type="Proteomes" id="UP000271162">
    <property type="component" value="Unassembled WGS sequence"/>
</dbReference>
<dbReference type="AlphaFoldDB" id="A0A0N4YZL9"/>
<proteinExistence type="predicted"/>
<dbReference type="WBParaSite" id="NBR_0002269101-mRNA-1">
    <property type="protein sequence ID" value="NBR_0002269101-mRNA-1"/>
    <property type="gene ID" value="NBR_0002269101"/>
</dbReference>
<keyword evidence="4" id="KW-1185">Reference proteome</keyword>
<reference evidence="3 4" key="2">
    <citation type="submission" date="2018-11" db="EMBL/GenBank/DDBJ databases">
        <authorList>
            <consortium name="Pathogen Informatics"/>
        </authorList>
    </citation>
    <scope>NUCLEOTIDE SEQUENCE [LARGE SCALE GENOMIC DNA]</scope>
</reference>
<organism evidence="5">
    <name type="scientific">Nippostrongylus brasiliensis</name>
    <name type="common">Rat hookworm</name>
    <dbReference type="NCBI Taxonomy" id="27835"/>
    <lineage>
        <taxon>Eukaryota</taxon>
        <taxon>Metazoa</taxon>
        <taxon>Ecdysozoa</taxon>
        <taxon>Nematoda</taxon>
        <taxon>Chromadorea</taxon>
        <taxon>Rhabditida</taxon>
        <taxon>Rhabditina</taxon>
        <taxon>Rhabditomorpha</taxon>
        <taxon>Strongyloidea</taxon>
        <taxon>Heligmosomidae</taxon>
        <taxon>Nippostrongylus</taxon>
    </lineage>
</organism>
<feature type="region of interest" description="Disordered" evidence="1">
    <location>
        <begin position="90"/>
        <end position="111"/>
    </location>
</feature>
<evidence type="ECO:0000313" key="3">
    <source>
        <dbReference type="EMBL" id="VDL87690.1"/>
    </source>
</evidence>
<keyword evidence="2" id="KW-0472">Membrane</keyword>
<dbReference type="EMBL" id="UYSL01028754">
    <property type="protein sequence ID" value="VDL87690.1"/>
    <property type="molecule type" value="Genomic_DNA"/>
</dbReference>
<feature type="transmembrane region" description="Helical" evidence="2">
    <location>
        <begin position="136"/>
        <end position="155"/>
    </location>
</feature>
<evidence type="ECO:0000256" key="2">
    <source>
        <dbReference type="SAM" id="Phobius"/>
    </source>
</evidence>
<keyword evidence="2" id="KW-0812">Transmembrane</keyword>
<protein>
    <submittedName>
        <fullName evidence="3 5">Uncharacterized protein</fullName>
    </submittedName>
</protein>
<name>A0A0N4YZL9_NIPBR</name>
<keyword evidence="2" id="KW-1133">Transmembrane helix</keyword>
<accession>A0A0N4YZL9</accession>
<evidence type="ECO:0000256" key="1">
    <source>
        <dbReference type="SAM" id="MobiDB-lite"/>
    </source>
</evidence>
<evidence type="ECO:0000313" key="5">
    <source>
        <dbReference type="WBParaSite" id="NBR_0002269101-mRNA-1"/>
    </source>
</evidence>
<feature type="compositionally biased region" description="Basic and acidic residues" evidence="1">
    <location>
        <begin position="14"/>
        <end position="23"/>
    </location>
</feature>
<feature type="region of interest" description="Disordered" evidence="1">
    <location>
        <begin position="1"/>
        <end position="45"/>
    </location>
</feature>
<reference evidence="5" key="1">
    <citation type="submission" date="2017-02" db="UniProtKB">
        <authorList>
            <consortium name="WormBaseParasite"/>
        </authorList>
    </citation>
    <scope>IDENTIFICATION</scope>
</reference>
<feature type="compositionally biased region" description="Acidic residues" evidence="1">
    <location>
        <begin position="30"/>
        <end position="41"/>
    </location>
</feature>